<dbReference type="AlphaFoldDB" id="A0A1X2G5Q2"/>
<feature type="coiled-coil region" evidence="5">
    <location>
        <begin position="4"/>
        <end position="31"/>
    </location>
</feature>
<dbReference type="PROSITE" id="PS50118">
    <property type="entry name" value="HMG_BOX_2"/>
    <property type="match status" value="1"/>
</dbReference>
<feature type="domain" description="HMG box" evidence="7">
    <location>
        <begin position="101"/>
        <end position="170"/>
    </location>
</feature>
<evidence type="ECO:0000313" key="9">
    <source>
        <dbReference type="Proteomes" id="UP000242146"/>
    </source>
</evidence>
<evidence type="ECO:0000256" key="2">
    <source>
        <dbReference type="ARBA" id="ARBA00023125"/>
    </source>
</evidence>
<keyword evidence="3 4" id="KW-0539">Nucleus</keyword>
<dbReference type="GO" id="GO:0005634">
    <property type="term" value="C:nucleus"/>
    <property type="evidence" value="ECO:0007669"/>
    <property type="project" value="UniProtKB-SubCell"/>
</dbReference>
<dbReference type="Proteomes" id="UP000242146">
    <property type="component" value="Unassembled WGS sequence"/>
</dbReference>
<dbReference type="STRING" id="101127.A0A1X2G5Q2"/>
<evidence type="ECO:0000256" key="5">
    <source>
        <dbReference type="SAM" id="Coils"/>
    </source>
</evidence>
<comment type="subcellular location">
    <subcellularLocation>
        <location evidence="1">Nucleus</location>
    </subcellularLocation>
</comment>
<feature type="region of interest" description="Disordered" evidence="6">
    <location>
        <begin position="65"/>
        <end position="102"/>
    </location>
</feature>
<feature type="compositionally biased region" description="Polar residues" evidence="6">
    <location>
        <begin position="173"/>
        <end position="182"/>
    </location>
</feature>
<dbReference type="InterPro" id="IPR036910">
    <property type="entry name" value="HMG_box_dom_sf"/>
</dbReference>
<dbReference type="Pfam" id="PF24245">
    <property type="entry name" value="INO80F"/>
    <property type="match status" value="1"/>
</dbReference>
<evidence type="ECO:0000259" key="7">
    <source>
        <dbReference type="PROSITE" id="PS50118"/>
    </source>
</evidence>
<proteinExistence type="predicted"/>
<feature type="DNA-binding region" description="HMG box" evidence="4">
    <location>
        <begin position="101"/>
        <end position="170"/>
    </location>
</feature>
<protein>
    <submittedName>
        <fullName evidence="8">HMG-box</fullName>
    </submittedName>
</protein>
<comment type="caution">
    <text evidence="8">The sequence shown here is derived from an EMBL/GenBank/DDBJ whole genome shotgun (WGS) entry which is preliminary data.</text>
</comment>
<sequence length="198" mass="23102">MTPDDDHKEKYTNLKKRIRDIERQNDFLHIRVHKAQKSIRRLRLERTFLLDRIEKINGQLSFDDSEDEVLATSDQDTPLNYHHGSQQKTPKPKKKKDPNAPKGPGNVFFLFCRLQRDKIKDEHPEERSLGEVTKLLSAKWKGLSKEEKQVYQDMYQKELEEYEEAMKSYTSGMAGTMNTNPVQEDDPMNVSVPVSPAI</sequence>
<dbReference type="SUPFAM" id="SSF47095">
    <property type="entry name" value="HMG-box"/>
    <property type="match status" value="1"/>
</dbReference>
<dbReference type="InterPro" id="IPR056513">
    <property type="entry name" value="INO80F"/>
</dbReference>
<dbReference type="InterPro" id="IPR009071">
    <property type="entry name" value="HMG_box_dom"/>
</dbReference>
<feature type="compositionally biased region" description="Polar residues" evidence="6">
    <location>
        <begin position="72"/>
        <end position="87"/>
    </location>
</feature>
<dbReference type="PANTHER" id="PTHR48112">
    <property type="entry name" value="HIGH MOBILITY GROUP PROTEIN DSP1"/>
    <property type="match status" value="1"/>
</dbReference>
<evidence type="ECO:0000256" key="4">
    <source>
        <dbReference type="PROSITE-ProRule" id="PRU00267"/>
    </source>
</evidence>
<evidence type="ECO:0000256" key="6">
    <source>
        <dbReference type="SAM" id="MobiDB-lite"/>
    </source>
</evidence>
<dbReference type="EMBL" id="MCGT01000041">
    <property type="protein sequence ID" value="ORX45717.1"/>
    <property type="molecule type" value="Genomic_DNA"/>
</dbReference>
<reference evidence="8 9" key="1">
    <citation type="submission" date="2016-07" db="EMBL/GenBank/DDBJ databases">
        <title>Pervasive Adenine N6-methylation of Active Genes in Fungi.</title>
        <authorList>
            <consortium name="DOE Joint Genome Institute"/>
            <person name="Mondo S.J."/>
            <person name="Dannebaum R.O."/>
            <person name="Kuo R.C."/>
            <person name="Labutti K."/>
            <person name="Haridas S."/>
            <person name="Kuo A."/>
            <person name="Salamov A."/>
            <person name="Ahrendt S.R."/>
            <person name="Lipzen A."/>
            <person name="Sullivan W."/>
            <person name="Andreopoulos W.B."/>
            <person name="Clum A."/>
            <person name="Lindquist E."/>
            <person name="Daum C."/>
            <person name="Ramamoorthy G.K."/>
            <person name="Gryganskyi A."/>
            <person name="Culley D."/>
            <person name="Magnuson J.K."/>
            <person name="James T.Y."/>
            <person name="O'Malley M.A."/>
            <person name="Stajich J.E."/>
            <person name="Spatafora J.W."/>
            <person name="Visel A."/>
            <person name="Grigoriev I.V."/>
        </authorList>
    </citation>
    <scope>NUCLEOTIDE SEQUENCE [LARGE SCALE GENOMIC DNA]</scope>
    <source>
        <strain evidence="8 9">NRRL 3301</strain>
    </source>
</reference>
<dbReference type="OrthoDB" id="1919336at2759"/>
<evidence type="ECO:0000256" key="3">
    <source>
        <dbReference type="ARBA" id="ARBA00023242"/>
    </source>
</evidence>
<dbReference type="Gene3D" id="1.10.30.10">
    <property type="entry name" value="High mobility group box domain"/>
    <property type="match status" value="1"/>
</dbReference>
<dbReference type="SMART" id="SM00398">
    <property type="entry name" value="HMG"/>
    <property type="match status" value="1"/>
</dbReference>
<gene>
    <name evidence="8" type="ORF">DM01DRAFT_1410919</name>
</gene>
<dbReference type="GO" id="GO:0003677">
    <property type="term" value="F:DNA binding"/>
    <property type="evidence" value="ECO:0007669"/>
    <property type="project" value="UniProtKB-UniRule"/>
</dbReference>
<keyword evidence="2 4" id="KW-0238">DNA-binding</keyword>
<accession>A0A1X2G5Q2</accession>
<keyword evidence="9" id="KW-1185">Reference proteome</keyword>
<evidence type="ECO:0000313" key="8">
    <source>
        <dbReference type="EMBL" id="ORX45717.1"/>
    </source>
</evidence>
<feature type="region of interest" description="Disordered" evidence="6">
    <location>
        <begin position="173"/>
        <end position="198"/>
    </location>
</feature>
<organism evidence="8 9">
    <name type="scientific">Hesseltinella vesiculosa</name>
    <dbReference type="NCBI Taxonomy" id="101127"/>
    <lineage>
        <taxon>Eukaryota</taxon>
        <taxon>Fungi</taxon>
        <taxon>Fungi incertae sedis</taxon>
        <taxon>Mucoromycota</taxon>
        <taxon>Mucoromycotina</taxon>
        <taxon>Mucoromycetes</taxon>
        <taxon>Mucorales</taxon>
        <taxon>Cunninghamellaceae</taxon>
        <taxon>Hesseltinella</taxon>
    </lineage>
</organism>
<name>A0A1X2G5Q2_9FUNG</name>
<evidence type="ECO:0000256" key="1">
    <source>
        <dbReference type="ARBA" id="ARBA00004123"/>
    </source>
</evidence>
<dbReference type="Pfam" id="PF00505">
    <property type="entry name" value="HMG_box"/>
    <property type="match status" value="1"/>
</dbReference>
<dbReference type="InterPro" id="IPR050342">
    <property type="entry name" value="HMGB"/>
</dbReference>
<keyword evidence="5" id="KW-0175">Coiled coil</keyword>